<evidence type="ECO:0000256" key="1">
    <source>
        <dbReference type="ARBA" id="ARBA00022723"/>
    </source>
</evidence>
<dbReference type="Pfam" id="PF13155">
    <property type="entry name" value="Toprim_2"/>
    <property type="match status" value="1"/>
</dbReference>
<sequence>MGLDKEKILASTDIPTLVRELLPEMKPVGTDQVLVNCVYHDDSNPSMSVQLSTGLHNCRGCGTTGTLFDLVMKCRGLDFAAACAWMAERAGLKDSPQKPKFKVTGKYPYRHADGTLAYWKERVEPGFNGRSKDFLFFHGDGVKPGQGFYLSKERKEPHKGRGGDPLPYRLPDLVKVPPDGLVFVVEGEKKADHLATWGLVATCLDSGAQTKLDKKQRKFVEVLAGKHVVILPDNDEAGETYATTIATALHGIAVSVKIVRLPGLPPKGDILDWAWTK</sequence>
<dbReference type="InterPro" id="IPR050219">
    <property type="entry name" value="DnaG_primase"/>
</dbReference>
<keyword evidence="6" id="KW-1185">Reference proteome</keyword>
<keyword evidence="3" id="KW-0862">Zinc</keyword>
<dbReference type="eggNOG" id="COG0358">
    <property type="taxonomic scope" value="Bacteria"/>
</dbReference>
<proteinExistence type="predicted"/>
<protein>
    <submittedName>
        <fullName evidence="5">Zinc finger, CHC2-family protein</fullName>
    </submittedName>
</protein>
<organism evidence="5 6">
    <name type="scientific">Pelobacter propionicus (strain DSM 2379 / NBRC 103807 / OttBd1)</name>
    <dbReference type="NCBI Taxonomy" id="338966"/>
    <lineage>
        <taxon>Bacteria</taxon>
        <taxon>Pseudomonadati</taxon>
        <taxon>Thermodesulfobacteriota</taxon>
        <taxon>Desulfuromonadia</taxon>
        <taxon>Desulfuromonadales</taxon>
        <taxon>Desulfuromonadaceae</taxon>
        <taxon>Pelobacter</taxon>
    </lineage>
</organism>
<dbReference type="InterPro" id="IPR002694">
    <property type="entry name" value="Znf_CHC2"/>
</dbReference>
<dbReference type="KEGG" id="ppd:Ppro_1121"/>
<accession>A1AN25</accession>
<evidence type="ECO:0000256" key="3">
    <source>
        <dbReference type="ARBA" id="ARBA00022833"/>
    </source>
</evidence>
<dbReference type="STRING" id="338966.Ppro_1121"/>
<dbReference type="GO" id="GO:0005737">
    <property type="term" value="C:cytoplasm"/>
    <property type="evidence" value="ECO:0007669"/>
    <property type="project" value="TreeGrafter"/>
</dbReference>
<reference evidence="5 6" key="1">
    <citation type="submission" date="2006-10" db="EMBL/GenBank/DDBJ databases">
        <title>Complete sequence of chromosome of Pelobacter propionicus DSM 2379.</title>
        <authorList>
            <consortium name="US DOE Joint Genome Institute"/>
            <person name="Copeland A."/>
            <person name="Lucas S."/>
            <person name="Lapidus A."/>
            <person name="Barry K."/>
            <person name="Detter J.C."/>
            <person name="Glavina del Rio T."/>
            <person name="Hammon N."/>
            <person name="Israni S."/>
            <person name="Dalin E."/>
            <person name="Tice H."/>
            <person name="Pitluck S."/>
            <person name="Saunders E."/>
            <person name="Brettin T."/>
            <person name="Bruce D."/>
            <person name="Han C."/>
            <person name="Tapia R."/>
            <person name="Schmutz J."/>
            <person name="Larimer F."/>
            <person name="Land M."/>
            <person name="Hauser L."/>
            <person name="Kyrpides N."/>
            <person name="Kim E."/>
            <person name="Lovley D."/>
            <person name="Richardson P."/>
        </authorList>
    </citation>
    <scope>NUCLEOTIDE SEQUENCE [LARGE SCALE GENOMIC DNA]</scope>
    <source>
        <strain evidence="6">DSM 2379 / NBRC 103807 / OttBd1</strain>
    </source>
</reference>
<evidence type="ECO:0000313" key="6">
    <source>
        <dbReference type="Proteomes" id="UP000006732"/>
    </source>
</evidence>
<dbReference type="SMART" id="SM00400">
    <property type="entry name" value="ZnF_CHCC"/>
    <property type="match status" value="1"/>
</dbReference>
<dbReference type="Gene3D" id="3.40.1360.10">
    <property type="match status" value="1"/>
</dbReference>
<dbReference type="PANTHER" id="PTHR30313:SF2">
    <property type="entry name" value="DNA PRIMASE"/>
    <property type="match status" value="1"/>
</dbReference>
<dbReference type="OrthoDB" id="9763644at2"/>
<name>A1AN25_PELPD</name>
<dbReference type="GO" id="GO:0003677">
    <property type="term" value="F:DNA binding"/>
    <property type="evidence" value="ECO:0007669"/>
    <property type="project" value="InterPro"/>
</dbReference>
<keyword evidence="2" id="KW-0863">Zinc-finger</keyword>
<dbReference type="Gene3D" id="3.90.580.10">
    <property type="entry name" value="Zinc finger, CHC2-type domain"/>
    <property type="match status" value="1"/>
</dbReference>
<evidence type="ECO:0000256" key="2">
    <source>
        <dbReference type="ARBA" id="ARBA00022771"/>
    </source>
</evidence>
<dbReference type="EMBL" id="CP000482">
    <property type="protein sequence ID" value="ABK98745.1"/>
    <property type="molecule type" value="Genomic_DNA"/>
</dbReference>
<dbReference type="CDD" id="cd00188">
    <property type="entry name" value="TOPRIM"/>
    <property type="match status" value="1"/>
</dbReference>
<feature type="domain" description="Zinc finger CHC2-type" evidence="4">
    <location>
        <begin position="37"/>
        <end position="87"/>
    </location>
</feature>
<evidence type="ECO:0000313" key="5">
    <source>
        <dbReference type="EMBL" id="ABK98745.1"/>
    </source>
</evidence>
<keyword evidence="1" id="KW-0479">Metal-binding</keyword>
<evidence type="ECO:0000259" key="4">
    <source>
        <dbReference type="SMART" id="SM00400"/>
    </source>
</evidence>
<dbReference type="Pfam" id="PF01807">
    <property type="entry name" value="Zn_ribbon_DnaG"/>
    <property type="match status" value="1"/>
</dbReference>
<dbReference type="GO" id="GO:0003899">
    <property type="term" value="F:DNA-directed RNA polymerase activity"/>
    <property type="evidence" value="ECO:0007669"/>
    <property type="project" value="InterPro"/>
</dbReference>
<gene>
    <name evidence="5" type="ordered locus">Ppro_1121</name>
</gene>
<dbReference type="InterPro" id="IPR036977">
    <property type="entry name" value="DNA_primase_Znf_CHC2"/>
</dbReference>
<dbReference type="PANTHER" id="PTHR30313">
    <property type="entry name" value="DNA PRIMASE"/>
    <property type="match status" value="1"/>
</dbReference>
<dbReference type="AlphaFoldDB" id="A1AN25"/>
<dbReference type="HOGENOM" id="CLU_1004174_0_0_7"/>
<dbReference type="GO" id="GO:0006269">
    <property type="term" value="P:DNA replication, synthesis of primer"/>
    <property type="evidence" value="ECO:0007669"/>
    <property type="project" value="TreeGrafter"/>
</dbReference>
<dbReference type="RefSeq" id="WP_011735048.1">
    <property type="nucleotide sequence ID" value="NC_008609.1"/>
</dbReference>
<dbReference type="Proteomes" id="UP000006732">
    <property type="component" value="Chromosome"/>
</dbReference>
<dbReference type="SUPFAM" id="SSF57783">
    <property type="entry name" value="Zinc beta-ribbon"/>
    <property type="match status" value="1"/>
</dbReference>
<dbReference type="GO" id="GO:0008270">
    <property type="term" value="F:zinc ion binding"/>
    <property type="evidence" value="ECO:0007669"/>
    <property type="project" value="UniProtKB-KW"/>
</dbReference>